<gene>
    <name evidence="2" type="ORF">IW256_005094</name>
</gene>
<name>A0A931GPU1_9ACTN</name>
<evidence type="ECO:0000313" key="3">
    <source>
        <dbReference type="Proteomes" id="UP000614047"/>
    </source>
</evidence>
<evidence type="ECO:0000256" key="1">
    <source>
        <dbReference type="SAM" id="Phobius"/>
    </source>
</evidence>
<dbReference type="EMBL" id="JADOUA010000001">
    <property type="protein sequence ID" value="MBG6090981.1"/>
    <property type="molecule type" value="Genomic_DNA"/>
</dbReference>
<dbReference type="RefSeq" id="WP_197013361.1">
    <property type="nucleotide sequence ID" value="NZ_BAABES010000001.1"/>
</dbReference>
<protein>
    <recommendedName>
        <fullName evidence="4">ABC transporter permease</fullName>
    </recommendedName>
</protein>
<organism evidence="2 3">
    <name type="scientific">Actinomadura viridis</name>
    <dbReference type="NCBI Taxonomy" id="58110"/>
    <lineage>
        <taxon>Bacteria</taxon>
        <taxon>Bacillati</taxon>
        <taxon>Actinomycetota</taxon>
        <taxon>Actinomycetes</taxon>
        <taxon>Streptosporangiales</taxon>
        <taxon>Thermomonosporaceae</taxon>
        <taxon>Actinomadura</taxon>
    </lineage>
</organism>
<feature type="transmembrane region" description="Helical" evidence="1">
    <location>
        <begin position="111"/>
        <end position="139"/>
    </location>
</feature>
<dbReference type="GO" id="GO:0140359">
    <property type="term" value="F:ABC-type transporter activity"/>
    <property type="evidence" value="ECO:0007669"/>
    <property type="project" value="InterPro"/>
</dbReference>
<feature type="transmembrane region" description="Helical" evidence="1">
    <location>
        <begin position="64"/>
        <end position="90"/>
    </location>
</feature>
<evidence type="ECO:0008006" key="4">
    <source>
        <dbReference type="Google" id="ProtNLM"/>
    </source>
</evidence>
<dbReference type="AlphaFoldDB" id="A0A931GPU1"/>
<accession>A0A931GPU1</accession>
<dbReference type="GO" id="GO:0005886">
    <property type="term" value="C:plasma membrane"/>
    <property type="evidence" value="ECO:0007669"/>
    <property type="project" value="UniProtKB-SubCell"/>
</dbReference>
<keyword evidence="1" id="KW-1133">Transmembrane helix</keyword>
<keyword evidence="1" id="KW-0812">Transmembrane</keyword>
<feature type="transmembrane region" description="Helical" evidence="1">
    <location>
        <begin position="188"/>
        <end position="207"/>
    </location>
</feature>
<comment type="caution">
    <text evidence="2">The sequence shown here is derived from an EMBL/GenBank/DDBJ whole genome shotgun (WGS) entry which is preliminary data.</text>
</comment>
<feature type="transmembrane region" description="Helical" evidence="1">
    <location>
        <begin position="322"/>
        <end position="340"/>
    </location>
</feature>
<keyword evidence="3" id="KW-1185">Reference proteome</keyword>
<reference evidence="2" key="1">
    <citation type="submission" date="2020-11" db="EMBL/GenBank/DDBJ databases">
        <title>Sequencing the genomes of 1000 actinobacteria strains.</title>
        <authorList>
            <person name="Klenk H.-P."/>
        </authorList>
    </citation>
    <scope>NUCLEOTIDE SEQUENCE</scope>
    <source>
        <strain evidence="2">DSM 43175</strain>
    </source>
</reference>
<dbReference type="Proteomes" id="UP000614047">
    <property type="component" value="Unassembled WGS sequence"/>
</dbReference>
<keyword evidence="1" id="KW-0472">Membrane</keyword>
<proteinExistence type="predicted"/>
<evidence type="ECO:0000313" key="2">
    <source>
        <dbReference type="EMBL" id="MBG6090981.1"/>
    </source>
</evidence>
<feature type="transmembrane region" description="Helical" evidence="1">
    <location>
        <begin position="159"/>
        <end position="181"/>
    </location>
</feature>
<sequence>MIWLTWRQFRVPAAVTFAALTVLAAVLAVTGPDLAEEYASGAAACGTADDCTMFAVRFFTEHRLAYFALLAGVLGFPALIGAFWGAPLVARELEAGTHRLVWGQSVTRARWLAVKLGLIGLVSVTAAGLGALAVSWWSVPLDKTSGGDLSRMTPLVFDGRGIVPIAYAAFAFALGVTAGMLIRRTVPAMALTLAVFVAVQVAVPQLVRPHLLPPTRTTTTITSANLEALVAEELDSPVRVRVKVPDVGAWVLANETIDASGRTVDALPFTLTSPPCGSPRNGVPARSLGPEECIAAINRLGYEQRLVYQPADRFWALQGVESGLYALVTLGLVGFCFWWIRRRLC</sequence>